<reference evidence="2" key="1">
    <citation type="submission" date="2009-03" db="EMBL/GenBank/DDBJ databases">
        <authorList>
            <person name="Warren W."/>
            <person name="Ye L."/>
            <person name="Minx P."/>
            <person name="Worley K."/>
            <person name="Gibbs R."/>
            <person name="Wilson R.K."/>
        </authorList>
    </citation>
    <scope>NUCLEOTIDE SEQUENCE [LARGE SCALE GENOMIC DNA]</scope>
</reference>
<proteinExistence type="predicted"/>
<keyword evidence="3" id="KW-1185">Reference proteome</keyword>
<name>A0A5F4VSN7_CALJA</name>
<accession>A0A5F4VSN7</accession>
<reference evidence="2" key="2">
    <citation type="submission" date="2025-08" db="UniProtKB">
        <authorList>
            <consortium name="Ensembl"/>
        </authorList>
    </citation>
    <scope>IDENTIFICATION</scope>
</reference>
<dbReference type="InParanoid" id="A0A5F4VSN7"/>
<evidence type="ECO:0000313" key="3">
    <source>
        <dbReference type="Proteomes" id="UP000008225"/>
    </source>
</evidence>
<dbReference type="PRINTS" id="PR02045">
    <property type="entry name" value="F138DOMAIN"/>
</dbReference>
<organism evidence="2 3">
    <name type="scientific">Callithrix jacchus</name>
    <name type="common">White-tufted-ear marmoset</name>
    <name type="synonym">Simia Jacchus</name>
    <dbReference type="NCBI Taxonomy" id="9483"/>
    <lineage>
        <taxon>Eukaryota</taxon>
        <taxon>Metazoa</taxon>
        <taxon>Chordata</taxon>
        <taxon>Craniata</taxon>
        <taxon>Vertebrata</taxon>
        <taxon>Euteleostomi</taxon>
        <taxon>Mammalia</taxon>
        <taxon>Eutheria</taxon>
        <taxon>Euarchontoglires</taxon>
        <taxon>Primates</taxon>
        <taxon>Haplorrhini</taxon>
        <taxon>Platyrrhini</taxon>
        <taxon>Cebidae</taxon>
        <taxon>Callitrichinae</taxon>
        <taxon>Callithrix</taxon>
        <taxon>Callithrix</taxon>
    </lineage>
</organism>
<dbReference type="Proteomes" id="UP000008225">
    <property type="component" value="Chromosome X"/>
</dbReference>
<dbReference type="PANTHER" id="PTHR46254:SF3">
    <property type="entry name" value="SECRETED PROTEIN"/>
    <property type="match status" value="1"/>
</dbReference>
<evidence type="ECO:0000313" key="2">
    <source>
        <dbReference type="Ensembl" id="ENSCJAP00000068545.1"/>
    </source>
</evidence>
<sequence>MARTGQAQREKENNQRVHAGLRPGVPETPVPRPTCLSQETQRVRPKRTLRPNLSGNLPTPLPGFEPGRLYTLHHPPRSHARTAPSKSGPQRWRGEARRGLTGEFHGRQCPDLPRLQPESLPSVRKHQSRASAPKGRAPEAANHKEALGSRPRVTLCRPHPQARDATSARAGVCLLKAADGRVGAHWRPPWLPGYSVSFLDVGSLPLASDWRDLLFVISCGTAEPCRFLSLWDVGQMQQTKIHKKSKQAGVQWHDFGSLQRPPPGFKQFSFLSLLISWDYRHVPPLLANFVFLLETGFLHVGQAGLELPISDDLPASASQSAGITGISHHAQQYINFFT</sequence>
<dbReference type="Ensembl" id="ENSCJAT00000109679.2">
    <property type="protein sequence ID" value="ENSCJAP00000068545.1"/>
    <property type="gene ID" value="ENSCJAG00000060377.2"/>
</dbReference>
<protein>
    <submittedName>
        <fullName evidence="2">Uncharacterized protein</fullName>
    </submittedName>
</protein>
<feature type="region of interest" description="Disordered" evidence="1">
    <location>
        <begin position="1"/>
        <end position="153"/>
    </location>
</feature>
<dbReference type="GeneTree" id="ENSGT00940000170471"/>
<reference evidence="2" key="3">
    <citation type="submission" date="2025-09" db="UniProtKB">
        <authorList>
            <consortium name="Ensembl"/>
        </authorList>
    </citation>
    <scope>IDENTIFICATION</scope>
</reference>
<evidence type="ECO:0000256" key="1">
    <source>
        <dbReference type="SAM" id="MobiDB-lite"/>
    </source>
</evidence>
<dbReference type="PANTHER" id="PTHR46254">
    <property type="entry name" value="PROTEIN GVQW1-RELATED"/>
    <property type="match status" value="1"/>
</dbReference>
<feature type="compositionally biased region" description="Basic and acidic residues" evidence="1">
    <location>
        <begin position="92"/>
        <end position="108"/>
    </location>
</feature>
<dbReference type="AlphaFoldDB" id="A0A5F4VSN7"/>